<dbReference type="AlphaFoldDB" id="A0A3R9Z5L4"/>
<dbReference type="OrthoDB" id="7558887at2"/>
<gene>
    <name evidence="2" type="ORF">HMF7854_05290</name>
</gene>
<name>A0A3R9Z5L4_9SPHN</name>
<dbReference type="RefSeq" id="WP_126718134.1">
    <property type="nucleotide sequence ID" value="NZ_RWJF01000001.1"/>
</dbReference>
<dbReference type="EMBL" id="RWJF01000001">
    <property type="protein sequence ID" value="RST30302.1"/>
    <property type="molecule type" value="Genomic_DNA"/>
</dbReference>
<evidence type="ECO:0000256" key="1">
    <source>
        <dbReference type="SAM" id="MobiDB-lite"/>
    </source>
</evidence>
<organism evidence="2 3">
    <name type="scientific">Sphingomonas ginkgonis</name>
    <dbReference type="NCBI Taxonomy" id="2315330"/>
    <lineage>
        <taxon>Bacteria</taxon>
        <taxon>Pseudomonadati</taxon>
        <taxon>Pseudomonadota</taxon>
        <taxon>Alphaproteobacteria</taxon>
        <taxon>Sphingomonadales</taxon>
        <taxon>Sphingomonadaceae</taxon>
        <taxon>Sphingomonas</taxon>
    </lineage>
</organism>
<protein>
    <submittedName>
        <fullName evidence="2">DUF4230 domain-containing protein</fullName>
    </submittedName>
</protein>
<reference evidence="2 3" key="1">
    <citation type="submission" date="2018-12" db="EMBL/GenBank/DDBJ databases">
        <title>Sphingomonas sp. HMF7854 Genome sequencing and assembly.</title>
        <authorList>
            <person name="Cha I."/>
            <person name="Kang H."/>
            <person name="Kim H."/>
            <person name="Kang J."/>
            <person name="Joh K."/>
        </authorList>
    </citation>
    <scope>NUCLEOTIDE SEQUENCE [LARGE SCALE GENOMIC DNA]</scope>
    <source>
        <strain evidence="2 3">HMF7854</strain>
    </source>
</reference>
<dbReference type="Pfam" id="PF14014">
    <property type="entry name" value="DUF4230"/>
    <property type="match status" value="1"/>
</dbReference>
<evidence type="ECO:0000313" key="2">
    <source>
        <dbReference type="EMBL" id="RST30302.1"/>
    </source>
</evidence>
<accession>A0A3R9Z5L4</accession>
<evidence type="ECO:0000313" key="3">
    <source>
        <dbReference type="Proteomes" id="UP000274661"/>
    </source>
</evidence>
<sequence>MEQSRLRQAWIPITILLALLLGLMLGGGFGAARKVLGGPTPETVASSSLVAMKAQNRLVPFIARYVSVTTSTERHLFGIASERTLVLPGTVRYELDLSKLQPNDVRWNAAAKTLSVRLPEVEIAGPEVDLTRLREYGSDGVFGSLSGDRKTLDEANRARAVQDLRNQAKAPQAMTLARNAAREAVERSFAMPLAAAGIQAKVVARFPTDGSEDPSLLDASTPINTVLEEQARRRAAGGE</sequence>
<proteinExistence type="predicted"/>
<feature type="region of interest" description="Disordered" evidence="1">
    <location>
        <begin position="210"/>
        <end position="239"/>
    </location>
</feature>
<dbReference type="Proteomes" id="UP000274661">
    <property type="component" value="Unassembled WGS sequence"/>
</dbReference>
<keyword evidence="3" id="KW-1185">Reference proteome</keyword>
<dbReference type="InterPro" id="IPR025324">
    <property type="entry name" value="DUF4230"/>
</dbReference>
<comment type="caution">
    <text evidence="2">The sequence shown here is derived from an EMBL/GenBank/DDBJ whole genome shotgun (WGS) entry which is preliminary data.</text>
</comment>